<dbReference type="RefSeq" id="WP_077411722.1">
    <property type="nucleotide sequence ID" value="NZ_JBHRTS010000007.1"/>
</dbReference>
<name>A0ABV7JAQ4_9GAMM</name>
<gene>
    <name evidence="1" type="ORF">ACFODZ_13085</name>
</gene>
<dbReference type="Proteomes" id="UP001595533">
    <property type="component" value="Unassembled WGS sequence"/>
</dbReference>
<comment type="caution">
    <text evidence="1">The sequence shown here is derived from an EMBL/GenBank/DDBJ whole genome shotgun (WGS) entry which is preliminary data.</text>
</comment>
<organism evidence="1 2">
    <name type="scientific">Marinicella sediminis</name>
    <dbReference type="NCBI Taxonomy" id="1792834"/>
    <lineage>
        <taxon>Bacteria</taxon>
        <taxon>Pseudomonadati</taxon>
        <taxon>Pseudomonadota</taxon>
        <taxon>Gammaproteobacteria</taxon>
        <taxon>Lysobacterales</taxon>
        <taxon>Marinicellaceae</taxon>
        <taxon>Marinicella</taxon>
    </lineage>
</organism>
<evidence type="ECO:0000313" key="1">
    <source>
        <dbReference type="EMBL" id="MFC3195180.1"/>
    </source>
</evidence>
<proteinExistence type="predicted"/>
<protein>
    <submittedName>
        <fullName evidence="1">Uncharacterized protein</fullName>
    </submittedName>
</protein>
<dbReference type="EMBL" id="JBHRTS010000007">
    <property type="protein sequence ID" value="MFC3195180.1"/>
    <property type="molecule type" value="Genomic_DNA"/>
</dbReference>
<reference evidence="2" key="1">
    <citation type="journal article" date="2019" name="Int. J. Syst. Evol. Microbiol.">
        <title>The Global Catalogue of Microorganisms (GCM) 10K type strain sequencing project: providing services to taxonomists for standard genome sequencing and annotation.</title>
        <authorList>
            <consortium name="The Broad Institute Genomics Platform"/>
            <consortium name="The Broad Institute Genome Sequencing Center for Infectious Disease"/>
            <person name="Wu L."/>
            <person name="Ma J."/>
        </authorList>
    </citation>
    <scope>NUCLEOTIDE SEQUENCE [LARGE SCALE GENOMIC DNA]</scope>
    <source>
        <strain evidence="2">KCTC 42953</strain>
    </source>
</reference>
<sequence length="100" mass="11233">MNKKLNKVEQELSTRVASILWKDWDPIGVYNEQAEWDDEYAGYVPSTVKLLLEGCDTYKMLKHLTTIASVNMGLSRSAGKEHNTKIASLLIHARDELPGG</sequence>
<keyword evidence="2" id="KW-1185">Reference proteome</keyword>
<evidence type="ECO:0000313" key="2">
    <source>
        <dbReference type="Proteomes" id="UP001595533"/>
    </source>
</evidence>
<accession>A0ABV7JAQ4</accession>